<sequence length="431" mass="47769">MNDQSTTHTSTEPWRITEGGDANAALGESSSIPISSTSDLSVPEPLPAPLRYDFGPGEVTPGYIAVSPDDRYEENVQNRSSYGFAHPERVYGRERSAMYSHYNRTDQSVVTTDHLKSSFCIPLGTSFITDLPNGTYQIQIMVGDEQAATHTIIKCGAGKLMLPPIDTLPGQWISKLFTVPVIDNKLQLHISGKAPRLNAVEITAVPQVLKLFIAGDSTVTDQKEGGAPYAGWGQMLPALFKHDVCVDNHAISGRSSKSFIDEGRLTIIADQLKAGDFLLIQFGHNDEKNDPARGTEPFTTYKDYLLQYIEVARTKGANPILITPVSRRYFDANGFLMDTHGDYIVAVKELAAEQQVPLIDLAEQTKMLLESLGEEQSKSLFVWLYPGEYIHFPDGMEDNTHFQEQGAFQVAQLVAERIRELAIQPLLMYLR</sequence>
<dbReference type="EMBL" id="MDER01000086">
    <property type="protein sequence ID" value="ODP26230.1"/>
    <property type="molecule type" value="Genomic_DNA"/>
</dbReference>
<evidence type="ECO:0000259" key="4">
    <source>
        <dbReference type="Pfam" id="PF13472"/>
    </source>
</evidence>
<dbReference type="InterPro" id="IPR008979">
    <property type="entry name" value="Galactose-bd-like_sf"/>
</dbReference>
<dbReference type="InterPro" id="IPR013830">
    <property type="entry name" value="SGNH_hydro"/>
</dbReference>
<protein>
    <submittedName>
        <fullName evidence="6">Rhamnogalacturonan acetylesterase RhgT</fullName>
    </submittedName>
</protein>
<dbReference type="InterPro" id="IPR036514">
    <property type="entry name" value="SGNH_hydro_sf"/>
</dbReference>
<organism evidence="6 7">
    <name type="scientific">Paenibacillus nuruki</name>
    <dbReference type="NCBI Taxonomy" id="1886670"/>
    <lineage>
        <taxon>Bacteria</taxon>
        <taxon>Bacillati</taxon>
        <taxon>Bacillota</taxon>
        <taxon>Bacilli</taxon>
        <taxon>Bacillales</taxon>
        <taxon>Paenibacillaceae</taxon>
        <taxon>Paenibacillus</taxon>
    </lineage>
</organism>
<dbReference type="PATRIC" id="fig|1886670.3.peg.4100"/>
<dbReference type="AlphaFoldDB" id="A0A1E3KZU2"/>
<feature type="compositionally biased region" description="Low complexity" evidence="3">
    <location>
        <begin position="29"/>
        <end position="41"/>
    </location>
</feature>
<evidence type="ECO:0000313" key="6">
    <source>
        <dbReference type="EMBL" id="ODP26230.1"/>
    </source>
</evidence>
<dbReference type="STRING" id="1886670.PTI45_04070"/>
<reference evidence="6 7" key="1">
    <citation type="submission" date="2016-08" db="EMBL/GenBank/DDBJ databases">
        <title>Genome sequencing of Paenibacillus sp. TI45-13ar, isolated from Korean traditional nuruk.</title>
        <authorList>
            <person name="Kim S.-J."/>
        </authorList>
    </citation>
    <scope>NUCLEOTIDE SEQUENCE [LARGE SCALE GENOMIC DNA]</scope>
    <source>
        <strain evidence="6 7">TI45-13ar</strain>
    </source>
</reference>
<dbReference type="PANTHER" id="PTHR43695:SF1">
    <property type="entry name" value="RHAMNOGALACTURONAN ACETYLESTERASE"/>
    <property type="match status" value="1"/>
</dbReference>
<evidence type="ECO:0000256" key="3">
    <source>
        <dbReference type="SAM" id="MobiDB-lite"/>
    </source>
</evidence>
<dbReference type="InterPro" id="IPR049033">
    <property type="entry name" value="AGA-YXIM_GBD"/>
</dbReference>
<dbReference type="Proteomes" id="UP000094578">
    <property type="component" value="Unassembled WGS sequence"/>
</dbReference>
<evidence type="ECO:0000256" key="2">
    <source>
        <dbReference type="ARBA" id="ARBA00022801"/>
    </source>
</evidence>
<evidence type="ECO:0000256" key="1">
    <source>
        <dbReference type="ARBA" id="ARBA00008668"/>
    </source>
</evidence>
<dbReference type="Pfam" id="PF21254">
    <property type="entry name" value="AGA-YXIM_GBD"/>
    <property type="match status" value="1"/>
</dbReference>
<feature type="domain" description="SGNH hydrolase-type esterase" evidence="4">
    <location>
        <begin position="215"/>
        <end position="366"/>
    </location>
</feature>
<dbReference type="GO" id="GO:0016787">
    <property type="term" value="F:hydrolase activity"/>
    <property type="evidence" value="ECO:0007669"/>
    <property type="project" value="UniProtKB-KW"/>
</dbReference>
<accession>A0A1E3KZU2</accession>
<dbReference type="CDD" id="cd01821">
    <property type="entry name" value="Rhamnogalacturan_acetylesterase_like"/>
    <property type="match status" value="1"/>
</dbReference>
<dbReference type="SUPFAM" id="SSF49785">
    <property type="entry name" value="Galactose-binding domain-like"/>
    <property type="match status" value="1"/>
</dbReference>
<comment type="similarity">
    <text evidence="1">Belongs to the 'GDSL' lipolytic enzyme family.</text>
</comment>
<evidence type="ECO:0000259" key="5">
    <source>
        <dbReference type="Pfam" id="PF21254"/>
    </source>
</evidence>
<feature type="domain" description="Beta-agarase/YXIM esterase-like galactose-binding" evidence="5">
    <location>
        <begin position="51"/>
        <end position="192"/>
    </location>
</feature>
<dbReference type="SUPFAM" id="SSF52266">
    <property type="entry name" value="SGNH hydrolase"/>
    <property type="match status" value="1"/>
</dbReference>
<gene>
    <name evidence="6" type="ORF">PTI45_04070</name>
</gene>
<proteinExistence type="inferred from homology"/>
<feature type="compositionally biased region" description="Polar residues" evidence="3">
    <location>
        <begin position="1"/>
        <end position="12"/>
    </location>
</feature>
<dbReference type="Gene3D" id="3.40.50.1110">
    <property type="entry name" value="SGNH hydrolase"/>
    <property type="match status" value="1"/>
</dbReference>
<dbReference type="Gene3D" id="2.60.120.430">
    <property type="entry name" value="Galactose-binding lectin"/>
    <property type="match status" value="1"/>
</dbReference>
<dbReference type="InterPro" id="IPR037459">
    <property type="entry name" value="RhgT-like"/>
</dbReference>
<name>A0A1E3KZU2_9BACL</name>
<feature type="region of interest" description="Disordered" evidence="3">
    <location>
        <begin position="1"/>
        <end position="42"/>
    </location>
</feature>
<keyword evidence="7" id="KW-1185">Reference proteome</keyword>
<evidence type="ECO:0000313" key="7">
    <source>
        <dbReference type="Proteomes" id="UP000094578"/>
    </source>
</evidence>
<comment type="caution">
    <text evidence="6">The sequence shown here is derived from an EMBL/GenBank/DDBJ whole genome shotgun (WGS) entry which is preliminary data.</text>
</comment>
<dbReference type="RefSeq" id="WP_083243646.1">
    <property type="nucleotide sequence ID" value="NZ_MDER01000086.1"/>
</dbReference>
<keyword evidence="2" id="KW-0378">Hydrolase</keyword>
<dbReference type="Pfam" id="PF13472">
    <property type="entry name" value="Lipase_GDSL_2"/>
    <property type="match status" value="1"/>
</dbReference>
<dbReference type="PANTHER" id="PTHR43695">
    <property type="entry name" value="PUTATIVE (AFU_ORTHOLOGUE AFUA_2G17250)-RELATED"/>
    <property type="match status" value="1"/>
</dbReference>